<dbReference type="InterPro" id="IPR004360">
    <property type="entry name" value="Glyas_Fos-R_dOase_dom"/>
</dbReference>
<keyword evidence="3" id="KW-1185">Reference proteome</keyword>
<evidence type="ECO:0000313" key="2">
    <source>
        <dbReference type="EMBL" id="GIO37247.1"/>
    </source>
</evidence>
<sequence length="120" mass="13319">MFKPGVTIWYSVKSLKDTIHFYKELLGFELAFHDADSGMAMVNTTTKDCIIGFSEAEEVIPSTSSTVFEVYDIEASRRSLEQKGVTFIGETETVPDMAKLATFVDPDGHSLMLSEELSPL</sequence>
<comment type="caution">
    <text evidence="2">The sequence shown here is derived from an EMBL/GenBank/DDBJ whole genome shotgun (WGS) entry which is preliminary data.</text>
</comment>
<dbReference type="InterPro" id="IPR037523">
    <property type="entry name" value="VOC_core"/>
</dbReference>
<dbReference type="Gene3D" id="3.10.180.10">
    <property type="entry name" value="2,3-Dihydroxybiphenyl 1,2-Dioxygenase, domain 1"/>
    <property type="match status" value="1"/>
</dbReference>
<proteinExistence type="predicted"/>
<name>A0A919XQ90_9BACL</name>
<gene>
    <name evidence="2" type="ORF">J41TS12_21080</name>
</gene>
<dbReference type="RefSeq" id="WP_212939525.1">
    <property type="nucleotide sequence ID" value="NZ_BORR01000006.1"/>
</dbReference>
<dbReference type="PROSITE" id="PS51819">
    <property type="entry name" value="VOC"/>
    <property type="match status" value="1"/>
</dbReference>
<dbReference type="Pfam" id="PF00903">
    <property type="entry name" value="Glyoxalase"/>
    <property type="match status" value="1"/>
</dbReference>
<organism evidence="2 3">
    <name type="scientific">Paenibacillus antibioticophila</name>
    <dbReference type="NCBI Taxonomy" id="1274374"/>
    <lineage>
        <taxon>Bacteria</taxon>
        <taxon>Bacillati</taxon>
        <taxon>Bacillota</taxon>
        <taxon>Bacilli</taxon>
        <taxon>Bacillales</taxon>
        <taxon>Paenibacillaceae</taxon>
        <taxon>Paenibacillus</taxon>
    </lineage>
</organism>
<reference evidence="2 3" key="1">
    <citation type="submission" date="2021-03" db="EMBL/GenBank/DDBJ databases">
        <title>Antimicrobial resistance genes in bacteria isolated from Japanese honey, and their potential for conferring macrolide and lincosamide resistance in the American foulbrood pathogen Paenibacillus larvae.</title>
        <authorList>
            <person name="Okamoto M."/>
            <person name="Kumagai M."/>
            <person name="Kanamori H."/>
            <person name="Takamatsu D."/>
        </authorList>
    </citation>
    <scope>NUCLEOTIDE SEQUENCE [LARGE SCALE GENOMIC DNA]</scope>
    <source>
        <strain evidence="2 3">J41TS12</strain>
    </source>
</reference>
<evidence type="ECO:0000313" key="3">
    <source>
        <dbReference type="Proteomes" id="UP000681162"/>
    </source>
</evidence>
<dbReference type="InterPro" id="IPR029068">
    <property type="entry name" value="Glyas_Bleomycin-R_OHBP_Dase"/>
</dbReference>
<accession>A0A919XQ90</accession>
<feature type="domain" description="VOC" evidence="1">
    <location>
        <begin position="3"/>
        <end position="116"/>
    </location>
</feature>
<protein>
    <recommendedName>
        <fullName evidence="1">VOC domain-containing protein</fullName>
    </recommendedName>
</protein>
<dbReference type="AlphaFoldDB" id="A0A919XQ90"/>
<dbReference type="SUPFAM" id="SSF54593">
    <property type="entry name" value="Glyoxalase/Bleomycin resistance protein/Dihydroxybiphenyl dioxygenase"/>
    <property type="match status" value="1"/>
</dbReference>
<dbReference type="Proteomes" id="UP000681162">
    <property type="component" value="Unassembled WGS sequence"/>
</dbReference>
<dbReference type="EMBL" id="BORR01000006">
    <property type="protein sequence ID" value="GIO37247.1"/>
    <property type="molecule type" value="Genomic_DNA"/>
</dbReference>
<evidence type="ECO:0000259" key="1">
    <source>
        <dbReference type="PROSITE" id="PS51819"/>
    </source>
</evidence>